<dbReference type="SUPFAM" id="SSF52540">
    <property type="entry name" value="P-loop containing nucleoside triphosphate hydrolases"/>
    <property type="match status" value="1"/>
</dbReference>
<proteinExistence type="inferred from homology"/>
<protein>
    <submittedName>
        <fullName evidence="6">GTPase IMAP family member 9</fullName>
    </submittedName>
</protein>
<feature type="compositionally biased region" description="Basic and acidic residues" evidence="4">
    <location>
        <begin position="212"/>
        <end position="228"/>
    </location>
</feature>
<keyword evidence="3" id="KW-0342">GTP-binding</keyword>
<dbReference type="Proteomes" id="UP000830375">
    <property type="component" value="Unassembled WGS sequence"/>
</dbReference>
<name>A0ABQ8L536_LABRO</name>
<keyword evidence="7" id="KW-1185">Reference proteome</keyword>
<accession>A0ABQ8L536</accession>
<evidence type="ECO:0000256" key="4">
    <source>
        <dbReference type="SAM" id="MobiDB-lite"/>
    </source>
</evidence>
<evidence type="ECO:0000256" key="3">
    <source>
        <dbReference type="ARBA" id="ARBA00023134"/>
    </source>
</evidence>
<dbReference type="EMBL" id="JACTAM010002123">
    <property type="protein sequence ID" value="KAI2645850.1"/>
    <property type="molecule type" value="Genomic_DNA"/>
</dbReference>
<comment type="caution">
    <text evidence="6">The sequence shown here is derived from an EMBL/GenBank/DDBJ whole genome shotgun (WGS) entry which is preliminary data.</text>
</comment>
<keyword evidence="2" id="KW-0547">Nucleotide-binding</keyword>
<dbReference type="InterPro" id="IPR006703">
    <property type="entry name" value="G_AIG1"/>
</dbReference>
<gene>
    <name evidence="6" type="ORF">H4Q32_025177</name>
</gene>
<sequence>MNSVTTQCSDLYATVSGRSVSVVDTPGFFDKQMKHEEFMTGRNVYLPSPGPHTFLVVFRLDDRFTKEEQQIPQKTEDGQGELKCSIFFFTHGQLVGGSIEKLIDSYPALRRLVDECGGRFHVFNNKDEKNREQVNDLLQEINTMIEQNGGRHYSNQRFEDAQRFRQEEERSQREEEKRKQQEEEQRQEETNRDKRQKRTEQRIRAELNTQRFEQDRLKAERQSEREQQVKTLRLENSGKIRAEKETSRTVASTAVLGTVFGAIAEAVEAAFGALD</sequence>
<evidence type="ECO:0000256" key="2">
    <source>
        <dbReference type="ARBA" id="ARBA00022741"/>
    </source>
</evidence>
<evidence type="ECO:0000259" key="5">
    <source>
        <dbReference type="PROSITE" id="PS51720"/>
    </source>
</evidence>
<feature type="domain" description="AIG1-type G" evidence="5">
    <location>
        <begin position="1"/>
        <end position="162"/>
    </location>
</feature>
<evidence type="ECO:0000313" key="6">
    <source>
        <dbReference type="EMBL" id="KAI2645850.1"/>
    </source>
</evidence>
<organism evidence="6 7">
    <name type="scientific">Labeo rohita</name>
    <name type="common">Indian major carp</name>
    <name type="synonym">Cyprinus rohita</name>
    <dbReference type="NCBI Taxonomy" id="84645"/>
    <lineage>
        <taxon>Eukaryota</taxon>
        <taxon>Metazoa</taxon>
        <taxon>Chordata</taxon>
        <taxon>Craniata</taxon>
        <taxon>Vertebrata</taxon>
        <taxon>Euteleostomi</taxon>
        <taxon>Actinopterygii</taxon>
        <taxon>Neopterygii</taxon>
        <taxon>Teleostei</taxon>
        <taxon>Ostariophysi</taxon>
        <taxon>Cypriniformes</taxon>
        <taxon>Cyprinidae</taxon>
        <taxon>Labeoninae</taxon>
        <taxon>Labeonini</taxon>
        <taxon>Labeo</taxon>
    </lineage>
</organism>
<dbReference type="Gene3D" id="3.40.50.300">
    <property type="entry name" value="P-loop containing nucleotide triphosphate hydrolases"/>
    <property type="match status" value="1"/>
</dbReference>
<dbReference type="PROSITE" id="PS51720">
    <property type="entry name" value="G_AIG1"/>
    <property type="match status" value="1"/>
</dbReference>
<dbReference type="InterPro" id="IPR027417">
    <property type="entry name" value="P-loop_NTPase"/>
</dbReference>
<reference evidence="6 7" key="1">
    <citation type="submission" date="2022-01" db="EMBL/GenBank/DDBJ databases">
        <title>A high-quality chromosome-level genome assembly of rohu carp, Labeo rohita.</title>
        <authorList>
            <person name="Arick M.A. II"/>
            <person name="Hsu C.-Y."/>
            <person name="Magbanua Z."/>
            <person name="Pechanova O."/>
            <person name="Grover C."/>
            <person name="Miller E."/>
            <person name="Thrash A."/>
            <person name="Ezzel L."/>
            <person name="Alam S."/>
            <person name="Benzie J."/>
            <person name="Hamilton M."/>
            <person name="Karsi A."/>
            <person name="Lawrence M.L."/>
            <person name="Peterson D.G."/>
        </authorList>
    </citation>
    <scope>NUCLEOTIDE SEQUENCE [LARGE SCALE GENOMIC DNA]</scope>
    <source>
        <strain evidence="7">BAU-BD-2019</strain>
        <tissue evidence="6">Blood</tissue>
    </source>
</reference>
<dbReference type="PANTHER" id="PTHR10903:SF186">
    <property type="entry name" value="GTPASE IMAP FAMILY MEMBER 4-LIKE-RELATED"/>
    <property type="match status" value="1"/>
</dbReference>
<evidence type="ECO:0000256" key="1">
    <source>
        <dbReference type="ARBA" id="ARBA00008535"/>
    </source>
</evidence>
<dbReference type="InterPro" id="IPR045058">
    <property type="entry name" value="GIMA/IAN/Toc"/>
</dbReference>
<dbReference type="Pfam" id="PF04548">
    <property type="entry name" value="AIG1"/>
    <property type="match status" value="1"/>
</dbReference>
<evidence type="ECO:0000313" key="7">
    <source>
        <dbReference type="Proteomes" id="UP000830375"/>
    </source>
</evidence>
<comment type="similarity">
    <text evidence="1">Belongs to the TRAFAC class TrmE-Era-EngA-EngB-Septin-like GTPase superfamily. AIG1/Toc34/Toc159-like paraseptin GTPase family. IAN subfamily.</text>
</comment>
<feature type="region of interest" description="Disordered" evidence="4">
    <location>
        <begin position="161"/>
        <end position="228"/>
    </location>
</feature>
<feature type="compositionally biased region" description="Basic and acidic residues" evidence="4">
    <location>
        <begin position="161"/>
        <end position="205"/>
    </location>
</feature>
<dbReference type="PANTHER" id="PTHR10903">
    <property type="entry name" value="GTPASE, IMAP FAMILY MEMBER-RELATED"/>
    <property type="match status" value="1"/>
</dbReference>